<gene>
    <name evidence="1" type="ORF">LVIROSA_LOCUS13820</name>
</gene>
<accession>A0AAU9MJS7</accession>
<evidence type="ECO:0008006" key="3">
    <source>
        <dbReference type="Google" id="ProtNLM"/>
    </source>
</evidence>
<dbReference type="PANTHER" id="PTHR36362">
    <property type="entry name" value="DNA-DIRECTED RNA POLYMERASE SUBUNIT BETA"/>
    <property type="match status" value="1"/>
</dbReference>
<dbReference type="GO" id="GO:0012505">
    <property type="term" value="C:endomembrane system"/>
    <property type="evidence" value="ECO:0007669"/>
    <property type="project" value="TreeGrafter"/>
</dbReference>
<sequence>MPNTPIISLTPHHLAKCLLKGPAYVDQNCTYFAGKDFVDFGNVNWSTVMKEHGVNDSSQVLIFFDDHQNELKRLKQALKVVFSHLVFEDTYDTGTGYHYSLRQRQKLDVEPF</sequence>
<evidence type="ECO:0000313" key="1">
    <source>
        <dbReference type="EMBL" id="CAH1426757.1"/>
    </source>
</evidence>
<dbReference type="Proteomes" id="UP001157418">
    <property type="component" value="Unassembled WGS sequence"/>
</dbReference>
<keyword evidence="2" id="KW-1185">Reference proteome</keyword>
<protein>
    <recommendedName>
        <fullName evidence="3">Sulfotransferase</fullName>
    </recommendedName>
</protein>
<proteinExistence type="predicted"/>
<dbReference type="EMBL" id="CAKMRJ010002223">
    <property type="protein sequence ID" value="CAH1426757.1"/>
    <property type="molecule type" value="Genomic_DNA"/>
</dbReference>
<dbReference type="AlphaFoldDB" id="A0AAU9MJS7"/>
<reference evidence="1 2" key="1">
    <citation type="submission" date="2022-01" db="EMBL/GenBank/DDBJ databases">
        <authorList>
            <person name="Xiong W."/>
            <person name="Schranz E."/>
        </authorList>
    </citation>
    <scope>NUCLEOTIDE SEQUENCE [LARGE SCALE GENOMIC DNA]</scope>
</reference>
<comment type="caution">
    <text evidence="1">The sequence shown here is derived from an EMBL/GenBank/DDBJ whole genome shotgun (WGS) entry which is preliminary data.</text>
</comment>
<name>A0AAU9MJS7_9ASTR</name>
<evidence type="ECO:0000313" key="2">
    <source>
        <dbReference type="Proteomes" id="UP001157418"/>
    </source>
</evidence>
<organism evidence="1 2">
    <name type="scientific">Lactuca virosa</name>
    <dbReference type="NCBI Taxonomy" id="75947"/>
    <lineage>
        <taxon>Eukaryota</taxon>
        <taxon>Viridiplantae</taxon>
        <taxon>Streptophyta</taxon>
        <taxon>Embryophyta</taxon>
        <taxon>Tracheophyta</taxon>
        <taxon>Spermatophyta</taxon>
        <taxon>Magnoliopsida</taxon>
        <taxon>eudicotyledons</taxon>
        <taxon>Gunneridae</taxon>
        <taxon>Pentapetalae</taxon>
        <taxon>asterids</taxon>
        <taxon>campanulids</taxon>
        <taxon>Asterales</taxon>
        <taxon>Asteraceae</taxon>
        <taxon>Cichorioideae</taxon>
        <taxon>Cichorieae</taxon>
        <taxon>Lactucinae</taxon>
        <taxon>Lactuca</taxon>
    </lineage>
</organism>
<dbReference type="PANTHER" id="PTHR36362:SF1">
    <property type="entry name" value="DNA-DIRECTED RNA POLYMERASE SUBUNIT BETA"/>
    <property type="match status" value="1"/>
</dbReference>